<proteinExistence type="predicted"/>
<dbReference type="SMART" id="SM00248">
    <property type="entry name" value="ANK"/>
    <property type="match status" value="16"/>
</dbReference>
<dbReference type="EMBL" id="CAJOBC010002601">
    <property type="protein sequence ID" value="CAF3741341.1"/>
    <property type="molecule type" value="Genomic_DNA"/>
</dbReference>
<feature type="compositionally biased region" description="Polar residues" evidence="4">
    <location>
        <begin position="1111"/>
        <end position="1127"/>
    </location>
</feature>
<dbReference type="Proteomes" id="UP000681722">
    <property type="component" value="Unassembled WGS sequence"/>
</dbReference>
<keyword evidence="5" id="KW-0472">Membrane</keyword>
<feature type="repeat" description="ANK" evidence="3">
    <location>
        <begin position="544"/>
        <end position="577"/>
    </location>
</feature>
<dbReference type="EMBL" id="CAJNOQ010002601">
    <property type="protein sequence ID" value="CAF0968022.1"/>
    <property type="molecule type" value="Genomic_DNA"/>
</dbReference>
<feature type="repeat" description="ANK" evidence="3">
    <location>
        <begin position="204"/>
        <end position="230"/>
    </location>
</feature>
<feature type="transmembrane region" description="Helical" evidence="5">
    <location>
        <begin position="1234"/>
        <end position="1261"/>
    </location>
</feature>
<keyword evidence="5" id="KW-0812">Transmembrane</keyword>
<evidence type="ECO:0000256" key="4">
    <source>
        <dbReference type="SAM" id="MobiDB-lite"/>
    </source>
</evidence>
<dbReference type="InterPro" id="IPR036770">
    <property type="entry name" value="Ankyrin_rpt-contain_sf"/>
</dbReference>
<reference evidence="6" key="1">
    <citation type="submission" date="2021-02" db="EMBL/GenBank/DDBJ databases">
        <authorList>
            <person name="Nowell W R."/>
        </authorList>
    </citation>
    <scope>NUCLEOTIDE SEQUENCE</scope>
</reference>
<feature type="repeat" description="ANK" evidence="3">
    <location>
        <begin position="306"/>
        <end position="341"/>
    </location>
</feature>
<keyword evidence="1" id="KW-0677">Repeat</keyword>
<evidence type="ECO:0000313" key="8">
    <source>
        <dbReference type="Proteomes" id="UP000663829"/>
    </source>
</evidence>
<gene>
    <name evidence="6" type="ORF">GPM918_LOCUS12082</name>
    <name evidence="7" type="ORF">SRO942_LOCUS12083</name>
</gene>
<keyword evidence="2 3" id="KW-0040">ANK repeat</keyword>
<dbReference type="Gene3D" id="1.25.40.20">
    <property type="entry name" value="Ankyrin repeat-containing domain"/>
    <property type="match status" value="4"/>
</dbReference>
<feature type="repeat" description="ANK" evidence="3">
    <location>
        <begin position="444"/>
        <end position="476"/>
    </location>
</feature>
<feature type="transmembrane region" description="Helical" evidence="5">
    <location>
        <begin position="993"/>
        <end position="1015"/>
    </location>
</feature>
<evidence type="ECO:0000313" key="7">
    <source>
        <dbReference type="EMBL" id="CAF3741341.1"/>
    </source>
</evidence>
<feature type="transmembrane region" description="Helical" evidence="5">
    <location>
        <begin position="1273"/>
        <end position="1293"/>
    </location>
</feature>
<evidence type="ECO:0008006" key="9">
    <source>
        <dbReference type="Google" id="ProtNLM"/>
    </source>
</evidence>
<dbReference type="GO" id="GO:0016020">
    <property type="term" value="C:membrane"/>
    <property type="evidence" value="ECO:0007669"/>
    <property type="project" value="UniProtKB-SubCell"/>
</dbReference>
<feature type="compositionally biased region" description="Polar residues" evidence="4">
    <location>
        <begin position="1665"/>
        <end position="1689"/>
    </location>
</feature>
<evidence type="ECO:0000256" key="2">
    <source>
        <dbReference type="ARBA" id="ARBA00023043"/>
    </source>
</evidence>
<dbReference type="Pfam" id="PF00023">
    <property type="entry name" value="Ank"/>
    <property type="match status" value="1"/>
</dbReference>
<feature type="region of interest" description="Disordered" evidence="4">
    <location>
        <begin position="1074"/>
        <end position="1093"/>
    </location>
</feature>
<feature type="transmembrane region" description="Helical" evidence="5">
    <location>
        <begin position="1027"/>
        <end position="1046"/>
    </location>
</feature>
<dbReference type="Gene3D" id="1.10.287.70">
    <property type="match status" value="1"/>
</dbReference>
<protein>
    <recommendedName>
        <fullName evidence="9">Ion transport domain-containing protein</fullName>
    </recommendedName>
</protein>
<dbReference type="InterPro" id="IPR002110">
    <property type="entry name" value="Ankyrin_rpt"/>
</dbReference>
<dbReference type="PANTHER" id="PTHR24198:SF165">
    <property type="entry name" value="ANKYRIN REPEAT-CONTAINING PROTEIN-RELATED"/>
    <property type="match status" value="1"/>
</dbReference>
<dbReference type="GO" id="GO:0005216">
    <property type="term" value="F:monoatomic ion channel activity"/>
    <property type="evidence" value="ECO:0007669"/>
    <property type="project" value="InterPro"/>
</dbReference>
<feature type="transmembrane region" description="Helical" evidence="5">
    <location>
        <begin position="1445"/>
        <end position="1470"/>
    </location>
</feature>
<feature type="transmembrane region" description="Helical" evidence="5">
    <location>
        <begin position="964"/>
        <end position="981"/>
    </location>
</feature>
<accession>A0A814EJ48</accession>
<feature type="region of interest" description="Disordered" evidence="4">
    <location>
        <begin position="1"/>
        <end position="36"/>
    </location>
</feature>
<feature type="transmembrane region" description="Helical" evidence="5">
    <location>
        <begin position="1329"/>
        <end position="1348"/>
    </location>
</feature>
<organism evidence="6 8">
    <name type="scientific">Didymodactylos carnosus</name>
    <dbReference type="NCBI Taxonomy" id="1234261"/>
    <lineage>
        <taxon>Eukaryota</taxon>
        <taxon>Metazoa</taxon>
        <taxon>Spiralia</taxon>
        <taxon>Gnathifera</taxon>
        <taxon>Rotifera</taxon>
        <taxon>Eurotatoria</taxon>
        <taxon>Bdelloidea</taxon>
        <taxon>Philodinida</taxon>
        <taxon>Philodinidae</taxon>
        <taxon>Didymodactylos</taxon>
    </lineage>
</organism>
<feature type="repeat" description="ANK" evidence="3">
    <location>
        <begin position="411"/>
        <end position="443"/>
    </location>
</feature>
<evidence type="ECO:0000256" key="3">
    <source>
        <dbReference type="PROSITE-ProRule" id="PRU00023"/>
    </source>
</evidence>
<evidence type="ECO:0000256" key="5">
    <source>
        <dbReference type="SAM" id="Phobius"/>
    </source>
</evidence>
<dbReference type="SUPFAM" id="SSF48403">
    <property type="entry name" value="Ankyrin repeat"/>
    <property type="match status" value="2"/>
</dbReference>
<dbReference type="Proteomes" id="UP000663829">
    <property type="component" value="Unassembled WGS sequence"/>
</dbReference>
<name>A0A814EJ48_9BILA</name>
<dbReference type="OrthoDB" id="194358at2759"/>
<feature type="region of interest" description="Disordered" evidence="4">
    <location>
        <begin position="1106"/>
        <end position="1144"/>
    </location>
</feature>
<evidence type="ECO:0000256" key="1">
    <source>
        <dbReference type="ARBA" id="ARBA00022737"/>
    </source>
</evidence>
<evidence type="ECO:0000313" key="6">
    <source>
        <dbReference type="EMBL" id="CAF0968022.1"/>
    </source>
</evidence>
<dbReference type="PRINTS" id="PR01415">
    <property type="entry name" value="ANKYRIN"/>
</dbReference>
<feature type="compositionally biased region" description="Polar residues" evidence="4">
    <location>
        <begin position="1"/>
        <end position="11"/>
    </location>
</feature>
<sequence>MSTTRSSSVQSLLGGDETPSRRRSRESGDTNASKPGLLAKLTDARKTFFGRNQTPDTLFNSHEQNKLLLSYILSQPQPQLDAIQELEKNGAQLNAITEDGCSALHLLARADLQSMECINIVQYLITKGCDPSKQNDYGWTAGNSLCVGYWKYRFGDVSSKNDDRCHNYPSQTQLLHIAARKNESVLIRILIKTYKARVNVYDENGRSPLHISCYEDKLDALQALLENDADFIKGIRLNPNENPVSICVKRQHDSCLKAIFKVTSTFNWKRYFSQLPRSPLLCDFPTLRAIELLIEHGIDIDACDERGNTLLHYLVNKKDIDYEEYFKKLIQVNADFNKQNRLGRTPFLEALEQNNFNLLVIFLKHIDITNLNVLDSLGNTALHYCKLITEQNIFDSILRSNGMLINAQNRDGHTPLHDAVIVDNISFAHYLLVHGADPTITDKDGNTPLHLAASEDNVRMCKLLTKTEIDLTSQNKLGKTSLHLACANQMENVATMLINKMSTNINVVDHKQRTPLHECAENNNGLLAKCLILHGADENVKDSRGNTLLHLACEKGSFELIDTLLKSSNSDLNLLNSDLYSPLSIAILSNHDDVANLLLNQENIQIQSTDLKTAMKMNNPEMVRILIEKDRNCLHVRSSSHGDMIIHTYMRKNFNNLACLETVLSFVSDNELLTYLSEGSLSYGDNLLHIAAREDTPSALTCFLNVSSVKFWFWANMMLTKNNDNKTPMELANECKHYAVIKIINTKWKESYEILSHSLRDGHCGVSPTGITQAKRRCFNCKQSGLIEINSGLGESLSSSADITVRPCEKCNICIYKSLDNSMQTFLALLFSDESSSIALDIMDSLIVINEVQKAVQLYLDHIEPWEEFDKVYLSDSSRLINQLVVTASGKKNKPVPKPMENSLELPLVQHGSTPYVSPLSRPSVTPKFRPDGTQFRPITPLEAIYFHERLDLVTHPLIKGDNFFFRYQNYFQFLLFLGLIKWKWDSYAAKHFYMSMLLEFFFLIIWTCILLIEPFPIRHKYIFPKHIWRCVVWSVSIIFLIWEIVQEISEIRYAHHRYDDYLLWETERTTRINLQSKNPNPNPNSNSQTKPPQITTVETAMKNAPENAKVDNTINLTNETNSQPTIAENKRHRYHHQHAERELPMKTPLQARSSEPILMEGYSLSSSASSAGFFPSSIEAEKGNGAYSKQALPKSAKNGISTSAQATTPSNASRPVLFYRRLRARLKARVKSYYIYYSLNNLFDWICYILCLITIITHAVDVSHHSVLYSRIHMYTASVTVICLWFRFMVYFRTISITAKTLRSKLVEIKLGELVIMVRMMFDDIIRFLLVFIFLLMPYAFVFYSVFGSKQIRHQDFEQSSHVCEQALLECNIDENPVPFEQDQSGKTLYLFNGTTELCMNATEMCRIIQPDGFDTFYSLLFSIFRIALVDDIPFQDFHQIDRYFASFVCSTYLLFTAILSVNIFIGLISNALQTDAFSSVEARFLMERVEVILHHEWRLSKRKRLQLQEMLHRRCAPLQMNWKDINFDAYGQSREQQQAKAFQSFRQVIDKRNQQFDTFKIQIQQKLTEIDTSLGKVIHGHPTTTKKQGTIKRPSMVPTTISSAHSQEQTGSSAATTSLIPLIQESPPTPQPQQQSNQVIIEEIQRLRELLEESLQQKRLETAPSTAESTTVGAVRKSTQSQSASSDLNERVTDLQLAVNRLHQDVGAIRQTLERMSPLSASLTLGRTARR</sequence>
<dbReference type="PROSITE" id="PS50088">
    <property type="entry name" value="ANK_REPEAT"/>
    <property type="match status" value="7"/>
</dbReference>
<comment type="caution">
    <text evidence="6">The sequence shown here is derived from an EMBL/GenBank/DDBJ whole genome shotgun (WGS) entry which is preliminary data.</text>
</comment>
<dbReference type="PROSITE" id="PS50297">
    <property type="entry name" value="ANK_REP_REGION"/>
    <property type="match status" value="5"/>
</dbReference>
<feature type="compositionally biased region" description="Low complexity" evidence="4">
    <location>
        <begin position="1076"/>
        <end position="1093"/>
    </location>
</feature>
<feature type="region of interest" description="Disordered" evidence="4">
    <location>
        <begin position="1659"/>
        <end position="1691"/>
    </location>
</feature>
<dbReference type="PANTHER" id="PTHR24198">
    <property type="entry name" value="ANKYRIN REPEAT AND PROTEIN KINASE DOMAIN-CONTAINING PROTEIN"/>
    <property type="match status" value="1"/>
</dbReference>
<keyword evidence="8" id="KW-1185">Reference proteome</keyword>
<keyword evidence="5" id="KW-1133">Transmembrane helix</keyword>
<dbReference type="Pfam" id="PF12796">
    <property type="entry name" value="Ank_2"/>
    <property type="match status" value="3"/>
</dbReference>
<feature type="repeat" description="ANK" evidence="3">
    <location>
        <begin position="99"/>
        <end position="136"/>
    </location>
</feature>
<feature type="repeat" description="ANK" evidence="3">
    <location>
        <begin position="511"/>
        <end position="543"/>
    </location>
</feature>